<organism evidence="1 2">
    <name type="scientific">Gymnopus androsaceus JB14</name>
    <dbReference type="NCBI Taxonomy" id="1447944"/>
    <lineage>
        <taxon>Eukaryota</taxon>
        <taxon>Fungi</taxon>
        <taxon>Dikarya</taxon>
        <taxon>Basidiomycota</taxon>
        <taxon>Agaricomycotina</taxon>
        <taxon>Agaricomycetes</taxon>
        <taxon>Agaricomycetidae</taxon>
        <taxon>Agaricales</taxon>
        <taxon>Marasmiineae</taxon>
        <taxon>Omphalotaceae</taxon>
        <taxon>Gymnopus</taxon>
    </lineage>
</organism>
<keyword evidence="2" id="KW-1185">Reference proteome</keyword>
<dbReference type="EMBL" id="ML769446">
    <property type="protein sequence ID" value="KAE9401365.1"/>
    <property type="molecule type" value="Genomic_DNA"/>
</dbReference>
<feature type="non-terminal residue" evidence="1">
    <location>
        <position position="1"/>
    </location>
</feature>
<evidence type="ECO:0000313" key="1">
    <source>
        <dbReference type="EMBL" id="KAE9401365.1"/>
    </source>
</evidence>
<protein>
    <submittedName>
        <fullName evidence="1">Uncharacterized protein</fullName>
    </submittedName>
</protein>
<gene>
    <name evidence="1" type="ORF">BT96DRAFT_606151</name>
</gene>
<evidence type="ECO:0000313" key="2">
    <source>
        <dbReference type="Proteomes" id="UP000799118"/>
    </source>
</evidence>
<reference evidence="1" key="1">
    <citation type="journal article" date="2019" name="Environ. Microbiol.">
        <title>Fungal ecological strategies reflected in gene transcription - a case study of two litter decomposers.</title>
        <authorList>
            <person name="Barbi F."/>
            <person name="Kohler A."/>
            <person name="Barry K."/>
            <person name="Baskaran P."/>
            <person name="Daum C."/>
            <person name="Fauchery L."/>
            <person name="Ihrmark K."/>
            <person name="Kuo A."/>
            <person name="LaButti K."/>
            <person name="Lipzen A."/>
            <person name="Morin E."/>
            <person name="Grigoriev I.V."/>
            <person name="Henrissat B."/>
            <person name="Lindahl B."/>
            <person name="Martin F."/>
        </authorList>
    </citation>
    <scope>NUCLEOTIDE SEQUENCE</scope>
    <source>
        <strain evidence="1">JB14</strain>
    </source>
</reference>
<accession>A0A6A4HXQ2</accession>
<proteinExistence type="predicted"/>
<sequence length="100" mass="10875">AADGTCLDSFPKRRDPPDLVVLLVPGGLFVVSDPRPLGTPFDRPSFASSSTPSLPSIPACPFTHHRLVIAFLCRRIAVAARNSLAYATPMYPLSSHFRRL</sequence>
<dbReference type="Proteomes" id="UP000799118">
    <property type="component" value="Unassembled WGS sequence"/>
</dbReference>
<dbReference type="AlphaFoldDB" id="A0A6A4HXQ2"/>
<name>A0A6A4HXQ2_9AGAR</name>